<dbReference type="SUPFAM" id="SSF52266">
    <property type="entry name" value="SGNH hydrolase"/>
    <property type="match status" value="1"/>
</dbReference>
<organism evidence="5 6">
    <name type="scientific">Spirosoma montaniterrae</name>
    <dbReference type="NCBI Taxonomy" id="1178516"/>
    <lineage>
        <taxon>Bacteria</taxon>
        <taxon>Pseudomonadati</taxon>
        <taxon>Bacteroidota</taxon>
        <taxon>Cytophagia</taxon>
        <taxon>Cytophagales</taxon>
        <taxon>Cytophagaceae</taxon>
        <taxon>Spirosoma</taxon>
    </lineage>
</organism>
<dbReference type="RefSeq" id="WP_077132651.1">
    <property type="nucleotide sequence ID" value="NZ_CP014263.1"/>
</dbReference>
<keyword evidence="2" id="KW-0732">Signal</keyword>
<evidence type="ECO:0000259" key="3">
    <source>
        <dbReference type="Pfam" id="PF03629"/>
    </source>
</evidence>
<evidence type="ECO:0008006" key="7">
    <source>
        <dbReference type="Google" id="ProtNLM"/>
    </source>
</evidence>
<reference evidence="5 6" key="1">
    <citation type="submission" date="2016-01" db="EMBL/GenBank/DDBJ databases">
        <authorList>
            <person name="Oliw E.H."/>
        </authorList>
    </citation>
    <scope>NUCLEOTIDE SEQUENCE [LARGE SCALE GENOMIC DNA]</scope>
    <source>
        <strain evidence="5 6">DY10</strain>
    </source>
</reference>
<feature type="signal peptide" evidence="2">
    <location>
        <begin position="1"/>
        <end position="22"/>
    </location>
</feature>
<dbReference type="AlphaFoldDB" id="A0A1P9X0M7"/>
<accession>A0A1P9X0M7</accession>
<dbReference type="InterPro" id="IPR036514">
    <property type="entry name" value="SGNH_hydro_sf"/>
</dbReference>
<keyword evidence="1" id="KW-0378">Hydrolase</keyword>
<dbReference type="Proteomes" id="UP000187941">
    <property type="component" value="Chromosome"/>
</dbReference>
<evidence type="ECO:0000259" key="4">
    <source>
        <dbReference type="Pfam" id="PF18962"/>
    </source>
</evidence>
<evidence type="ECO:0000256" key="2">
    <source>
        <dbReference type="SAM" id="SignalP"/>
    </source>
</evidence>
<evidence type="ECO:0000256" key="1">
    <source>
        <dbReference type="ARBA" id="ARBA00022801"/>
    </source>
</evidence>
<dbReference type="NCBIfam" id="TIGR04183">
    <property type="entry name" value="Por_Secre_tail"/>
    <property type="match status" value="1"/>
</dbReference>
<dbReference type="InterPro" id="IPR026444">
    <property type="entry name" value="Secre_tail"/>
</dbReference>
<evidence type="ECO:0000313" key="5">
    <source>
        <dbReference type="EMBL" id="AQG81189.1"/>
    </source>
</evidence>
<protein>
    <recommendedName>
        <fullName evidence="7">Sialate O-acetylesterase domain-containing protein</fullName>
    </recommendedName>
</protein>
<dbReference type="STRING" id="1178516.AWR27_18810"/>
<evidence type="ECO:0000313" key="6">
    <source>
        <dbReference type="Proteomes" id="UP000187941"/>
    </source>
</evidence>
<dbReference type="InterPro" id="IPR005181">
    <property type="entry name" value="SASA"/>
</dbReference>
<keyword evidence="6" id="KW-1185">Reference proteome</keyword>
<name>A0A1P9X0M7_9BACT</name>
<feature type="domain" description="Secretion system C-terminal sorting" evidence="4">
    <location>
        <begin position="917"/>
        <end position="991"/>
    </location>
</feature>
<dbReference type="Pfam" id="PF18962">
    <property type="entry name" value="Por_Secre_tail"/>
    <property type="match status" value="1"/>
</dbReference>
<feature type="chain" id="PRO_5012297999" description="Sialate O-acetylesterase domain-containing protein" evidence="2">
    <location>
        <begin position="23"/>
        <end position="993"/>
    </location>
</feature>
<dbReference type="Pfam" id="PF03629">
    <property type="entry name" value="SASA"/>
    <property type="match status" value="1"/>
</dbReference>
<dbReference type="OrthoDB" id="1488710at2"/>
<dbReference type="KEGG" id="smon:AWR27_18810"/>
<sequence>MKHFSLASVLVAALLLPLLTLAQIQVSFPTTRAVFQRDNANQATFRVMGYYTSPITRVEARLQARDGRGTSFDWRTIQSNPTGGVYAGDLQGQGGWYNLQVRGMNGDQQVGEIFTVERVGVGEVFIIAGQSNAQGIHYDAPNPGNDLVNCVNYKYPNEAFPNDPPKPEFTKLDNTPGFTIAPRGVGSWCWGMLGDLLVKRLNVPVMFFNGAFQGTPVRNWRESAPEGGTAISIYNGDPFPPRQPYINLKLSLQFYASALGARAVLWHQGEADNLIFTSTNRYVNELQFVINQSRQDFGRPVPWVVARASYGDLISNDGQAVIAGQNQVIATTPNVFAGPSTDNIQIPRRRPPLNDPDAVHFDMAGLMELANAWNASLDDAFFQRSVPVAGITPPTVSVACAANNNLTFTINGQYSSVQWESGETTAAITKGAGGLYRAKVKDALGNTFFTPQVRVSDAPAASVVGNRPPSICVGNSLALTSNYDNATWLNQQTGATVTTGRSYTATTAGAYFVRVRDVSGCDFNSNVINLAVNPLPATPVVANERPTTFCQGDNTVLRASADNVQYNWNAGGQQSKSITINTSGSFFLTVTDQNGCTSASSNTVVVTANPVPAKPTISASGPTTFCADRNVTLTAPQEAAYVWTNGASTRAITVNQTNDYSVRLRNQFNCVSEPSDAIRVLVNPLPPTPTITAGGPTTFCEGNRVTLTANSANDVVWASGQITRNIIVSTAGIYAVQARDQNGCLSTFSPVVAVRVNALPAAPTILTNRPPTICEGDQIRLRIDGPFTVFWSTGDSTQSITTGRAGNYSARVRDVNGCISPQSAPTAVELRPLPPAPTVNIVGTYTLEAISSTNGTEFRWRRGTDSLATSSAVIKANQSGSYTARSSIVYSPTLTCFSLPSAPLVFTVDLTNNGLSVYPNPNPDKIVRVELRENLTDVTLTLYSLRGEVLRTFNVPIFDERKALELTYLPAGSYVLRVQARDFDASKRIVIGL</sequence>
<dbReference type="GO" id="GO:0016788">
    <property type="term" value="F:hydrolase activity, acting on ester bonds"/>
    <property type="evidence" value="ECO:0007669"/>
    <property type="project" value="UniProtKB-ARBA"/>
</dbReference>
<gene>
    <name evidence="5" type="ORF">AWR27_18810</name>
</gene>
<proteinExistence type="predicted"/>
<dbReference type="EMBL" id="CP014263">
    <property type="protein sequence ID" value="AQG81189.1"/>
    <property type="molecule type" value="Genomic_DNA"/>
</dbReference>
<dbReference type="Gene3D" id="3.40.50.1110">
    <property type="entry name" value="SGNH hydrolase"/>
    <property type="match status" value="1"/>
</dbReference>
<feature type="domain" description="Sialate O-acetylesterase" evidence="3">
    <location>
        <begin position="227"/>
        <end position="369"/>
    </location>
</feature>